<feature type="transmembrane region" description="Helical" evidence="1">
    <location>
        <begin position="273"/>
        <end position="299"/>
    </location>
</feature>
<evidence type="ECO:0000313" key="4">
    <source>
        <dbReference type="Proteomes" id="UP000324233"/>
    </source>
</evidence>
<dbReference type="EMBL" id="CP042997">
    <property type="protein sequence ID" value="QEH38569.1"/>
    <property type="molecule type" value="Genomic_DNA"/>
</dbReference>
<accession>A0A5B9WEB2</accession>
<keyword evidence="1" id="KW-1133">Transmembrane helix</keyword>
<feature type="domain" description="DUF4349" evidence="2">
    <location>
        <begin position="82"/>
        <end position="296"/>
    </location>
</feature>
<dbReference type="KEGG" id="agv:OJF2_71730"/>
<dbReference type="InterPro" id="IPR025645">
    <property type="entry name" value="DUF4349"/>
</dbReference>
<dbReference type="PROSITE" id="PS51257">
    <property type="entry name" value="PROKAR_LIPOPROTEIN"/>
    <property type="match status" value="1"/>
</dbReference>
<name>A0A5B9WEB2_9BACT</name>
<reference evidence="3 4" key="1">
    <citation type="submission" date="2019-08" db="EMBL/GenBank/DDBJ databases">
        <title>Deep-cultivation of Planctomycetes and their phenomic and genomic characterization uncovers novel biology.</title>
        <authorList>
            <person name="Wiegand S."/>
            <person name="Jogler M."/>
            <person name="Boedeker C."/>
            <person name="Pinto D."/>
            <person name="Vollmers J."/>
            <person name="Rivas-Marin E."/>
            <person name="Kohn T."/>
            <person name="Peeters S.H."/>
            <person name="Heuer A."/>
            <person name="Rast P."/>
            <person name="Oberbeckmann S."/>
            <person name="Bunk B."/>
            <person name="Jeske O."/>
            <person name="Meyerdierks A."/>
            <person name="Storesund J.E."/>
            <person name="Kallscheuer N."/>
            <person name="Luecker S."/>
            <person name="Lage O.M."/>
            <person name="Pohl T."/>
            <person name="Merkel B.J."/>
            <person name="Hornburger P."/>
            <person name="Mueller R.-W."/>
            <person name="Bruemmer F."/>
            <person name="Labrenz M."/>
            <person name="Spormann A.M."/>
            <person name="Op den Camp H."/>
            <person name="Overmann J."/>
            <person name="Amann R."/>
            <person name="Jetten M.S.M."/>
            <person name="Mascher T."/>
            <person name="Medema M.H."/>
            <person name="Devos D.P."/>
            <person name="Kaster A.-K."/>
            <person name="Ovreas L."/>
            <person name="Rohde M."/>
            <person name="Galperin M.Y."/>
            <person name="Jogler C."/>
        </authorList>
    </citation>
    <scope>NUCLEOTIDE SEQUENCE [LARGE SCALE GENOMIC DNA]</scope>
    <source>
        <strain evidence="3 4">OJF2</strain>
    </source>
</reference>
<evidence type="ECO:0000256" key="1">
    <source>
        <dbReference type="SAM" id="Phobius"/>
    </source>
</evidence>
<sequence length="325" mass="35985">MTPRVRPLLLVLLALAGCGSEYPSEATRSYPLPAAKSEAAAREAAPADRLAARTPPMMAAGAVTAFQEAPAGPAAAAAAMSRKIIYDGEIDLIVKDVDPIARQINAMVQEARGYIAEQSTTGSPGSVRSMRWKLRVPVERFDSLVEKLAGLGELEKNTRTSQDVTEQFYDVESRIKNKKAEEKSLTKILDERTGKLEEILKIETELSRVRGEIEVFEGRLRMLDNLSSLATLTVSIREREKFEPPPPAVADFSTQVSRTWESSIKGMIDLGKWIILGAVAWAIWIPFYIVGAIVAWMIIRWAFRRLPRLIALANTPLTIRKPQND</sequence>
<gene>
    <name evidence="3" type="ORF">OJF2_71730</name>
</gene>
<evidence type="ECO:0000259" key="2">
    <source>
        <dbReference type="Pfam" id="PF14257"/>
    </source>
</evidence>
<dbReference type="Proteomes" id="UP000324233">
    <property type="component" value="Chromosome"/>
</dbReference>
<proteinExistence type="predicted"/>
<keyword evidence="4" id="KW-1185">Reference proteome</keyword>
<protein>
    <recommendedName>
        <fullName evidence="2">DUF4349 domain-containing protein</fullName>
    </recommendedName>
</protein>
<dbReference type="Pfam" id="PF14257">
    <property type="entry name" value="DUF4349"/>
    <property type="match status" value="1"/>
</dbReference>
<dbReference type="RefSeq" id="WP_168222224.1">
    <property type="nucleotide sequence ID" value="NZ_CP042997.1"/>
</dbReference>
<keyword evidence="1" id="KW-0472">Membrane</keyword>
<keyword evidence="1" id="KW-0812">Transmembrane</keyword>
<organism evidence="3 4">
    <name type="scientific">Aquisphaera giovannonii</name>
    <dbReference type="NCBI Taxonomy" id="406548"/>
    <lineage>
        <taxon>Bacteria</taxon>
        <taxon>Pseudomonadati</taxon>
        <taxon>Planctomycetota</taxon>
        <taxon>Planctomycetia</taxon>
        <taxon>Isosphaerales</taxon>
        <taxon>Isosphaeraceae</taxon>
        <taxon>Aquisphaera</taxon>
    </lineage>
</organism>
<dbReference type="AlphaFoldDB" id="A0A5B9WEB2"/>
<evidence type="ECO:0000313" key="3">
    <source>
        <dbReference type="EMBL" id="QEH38569.1"/>
    </source>
</evidence>